<evidence type="ECO:0008006" key="3">
    <source>
        <dbReference type="Google" id="ProtNLM"/>
    </source>
</evidence>
<evidence type="ECO:0000313" key="2">
    <source>
        <dbReference type="EMBL" id="CAA6803982.1"/>
    </source>
</evidence>
<evidence type="ECO:0000256" key="1">
    <source>
        <dbReference type="SAM" id="SignalP"/>
    </source>
</evidence>
<accession>A0A6S6SKW7</accession>
<reference evidence="2" key="1">
    <citation type="submission" date="2020-01" db="EMBL/GenBank/DDBJ databases">
        <authorList>
            <person name="Meier V. D."/>
            <person name="Meier V D."/>
        </authorList>
    </citation>
    <scope>NUCLEOTIDE SEQUENCE</scope>
    <source>
        <strain evidence="2">HLG_WM_MAG_07</strain>
    </source>
</reference>
<gene>
    <name evidence="2" type="ORF">HELGO_WM30874</name>
</gene>
<proteinExistence type="predicted"/>
<feature type="signal peptide" evidence="1">
    <location>
        <begin position="1"/>
        <end position="20"/>
    </location>
</feature>
<keyword evidence="1" id="KW-0732">Signal</keyword>
<dbReference type="EMBL" id="CACVAY010000018">
    <property type="protein sequence ID" value="CAA6803982.1"/>
    <property type="molecule type" value="Genomic_DNA"/>
</dbReference>
<feature type="chain" id="PRO_5028350208" description="Lipoprotein" evidence="1">
    <location>
        <begin position="21"/>
        <end position="118"/>
    </location>
</feature>
<protein>
    <recommendedName>
        <fullName evidence="3">Lipoprotein</fullName>
    </recommendedName>
</protein>
<name>A0A6S6SKW7_9GAMM</name>
<sequence>MNRNAIKLLGVLITSFFIVACNPVAPTTTVKVYKAQGSISCDPGSGTSLTAMSGILNKSGIAVRSAHCGSDGLVRAAVCGVSTGKLNVYEIDASDLNSVIRMGFKKVELLKDYKPGSC</sequence>
<organism evidence="2">
    <name type="scientific">uncultured Thiotrichaceae bacterium</name>
    <dbReference type="NCBI Taxonomy" id="298394"/>
    <lineage>
        <taxon>Bacteria</taxon>
        <taxon>Pseudomonadati</taxon>
        <taxon>Pseudomonadota</taxon>
        <taxon>Gammaproteobacteria</taxon>
        <taxon>Thiotrichales</taxon>
        <taxon>Thiotrichaceae</taxon>
        <taxon>environmental samples</taxon>
    </lineage>
</organism>
<dbReference type="AlphaFoldDB" id="A0A6S6SKW7"/>
<dbReference type="PROSITE" id="PS51257">
    <property type="entry name" value="PROKAR_LIPOPROTEIN"/>
    <property type="match status" value="1"/>
</dbReference>